<feature type="compositionally biased region" description="Basic and acidic residues" evidence="9">
    <location>
        <begin position="114"/>
        <end position="131"/>
    </location>
</feature>
<dbReference type="InterPro" id="IPR002867">
    <property type="entry name" value="IBR_dom"/>
</dbReference>
<keyword evidence="7" id="KW-0833">Ubl conjugation pathway</keyword>
<comment type="catalytic activity">
    <reaction evidence="1">
        <text>[E2 ubiquitin-conjugating enzyme]-S-ubiquitinyl-L-cysteine + [acceptor protein]-L-lysine = [E2 ubiquitin-conjugating enzyme]-L-cysteine + [acceptor protein]-N(6)-ubiquitinyl-L-lysine.</text>
        <dbReference type="EC" id="2.3.2.31"/>
    </reaction>
</comment>
<dbReference type="GO" id="GO:0008270">
    <property type="term" value="F:zinc ion binding"/>
    <property type="evidence" value="ECO:0007669"/>
    <property type="project" value="UniProtKB-KW"/>
</dbReference>
<dbReference type="PROSITE" id="PS51873">
    <property type="entry name" value="TRIAD"/>
    <property type="match status" value="1"/>
</dbReference>
<keyword evidence="3" id="KW-0808">Transferase</keyword>
<keyword evidence="4" id="KW-0479">Metal-binding</keyword>
<evidence type="ECO:0000256" key="9">
    <source>
        <dbReference type="SAM" id="MobiDB-lite"/>
    </source>
</evidence>
<feature type="region of interest" description="Disordered" evidence="9">
    <location>
        <begin position="104"/>
        <end position="153"/>
    </location>
</feature>
<evidence type="ECO:0000256" key="7">
    <source>
        <dbReference type="ARBA" id="ARBA00022786"/>
    </source>
</evidence>
<evidence type="ECO:0000259" key="10">
    <source>
        <dbReference type="PROSITE" id="PS51873"/>
    </source>
</evidence>
<keyword evidence="8" id="KW-0862">Zinc</keyword>
<reference evidence="11" key="1">
    <citation type="journal article" date="2006" name="Genetics">
        <title>Evolution of the bipolar mating system of the mushroom Coprinellus disseminatus from its tetrapolar ancestors involves loss of mating-type-specific pheromone receptor function.</title>
        <authorList>
            <person name="James T.Y."/>
            <person name="Srivilai P."/>
            <person name="Kuees U."/>
            <person name="Vilgalys R."/>
        </authorList>
    </citation>
    <scope>NUCLEOTIDE SEQUENCE</scope>
    <source>
        <strain evidence="11">C345.1</strain>
    </source>
</reference>
<feature type="domain" description="RING-type" evidence="10">
    <location>
        <begin position="182"/>
        <end position="380"/>
    </location>
</feature>
<evidence type="ECO:0000256" key="4">
    <source>
        <dbReference type="ARBA" id="ARBA00022723"/>
    </source>
</evidence>
<gene>
    <name evidence="11" type="primary">UP14</name>
</gene>
<proteinExistence type="predicted"/>
<dbReference type="SUPFAM" id="SSF57850">
    <property type="entry name" value="RING/U-box"/>
    <property type="match status" value="1"/>
</dbReference>
<evidence type="ECO:0000313" key="11">
    <source>
        <dbReference type="EMBL" id="AAZ14935.1"/>
    </source>
</evidence>
<dbReference type="InterPro" id="IPR044066">
    <property type="entry name" value="TRIAD_supradom"/>
</dbReference>
<name>Q1WMV1_COPDI</name>
<sequence>MATTLDSEPDPASALLIAHLQLEDTLQISLGRKGKARASAPPTDEEIAFQLQEAELGAFKQVYEDFTLAQSLHDALDRDAPLLEAYRVMEDAAAADRRVAEMVARGEPVPRPTDAQRRVERREFSLERAERSSTTPKPRKRVPVGLKPAPQLGEEEPLDSIWRFDDVSESLPKAGPSVDHFKRVDCVGCDTKLRLTDALSTACNHHWCTGCIESLAQVYLRDETLHPLRCCKNPFPLPSISAKLNGKRLLAQYLAKKAEYDVSAQNRVYCSTPTCSAFLGSKEGRGGGHPRDTDIPCTKCHSHTCALCRGASHAGTRCGENEAVNQVRSLARESGWQTCPGCFTVVDLHHGCNHMTCTCKTEFCFVCGVRWKNCPCEQWDEGRLMDTARMRAGHMRELPVWGRAAGAAAAGGAAAAQRVQEPMAMFEAEVARVAENIRVNHGCELHSWKGTGAGTCEECGDYMHVFLKVRLSSLVWRSLLTRSSLDV</sequence>
<keyword evidence="5" id="KW-0677">Repeat</keyword>
<dbReference type="Gene3D" id="1.20.120.1750">
    <property type="match status" value="1"/>
</dbReference>
<dbReference type="InterPro" id="IPR031127">
    <property type="entry name" value="E3_UB_ligase_RBR"/>
</dbReference>
<dbReference type="Pfam" id="PF01485">
    <property type="entry name" value="IBR"/>
    <property type="match status" value="2"/>
</dbReference>
<dbReference type="PANTHER" id="PTHR11685">
    <property type="entry name" value="RBR FAMILY RING FINGER AND IBR DOMAIN-CONTAINING"/>
    <property type="match status" value="1"/>
</dbReference>
<keyword evidence="6" id="KW-0863">Zinc-finger</keyword>
<organism evidence="11">
    <name type="scientific">Coprinellus disseminatus</name>
    <name type="common">Fairy ink cap fungus</name>
    <dbReference type="NCBI Taxonomy" id="71703"/>
    <lineage>
        <taxon>Eukaryota</taxon>
        <taxon>Fungi</taxon>
        <taxon>Dikarya</taxon>
        <taxon>Basidiomycota</taxon>
        <taxon>Agaricomycotina</taxon>
        <taxon>Agaricomycetes</taxon>
        <taxon>Agaricomycetidae</taxon>
        <taxon>Agaricales</taxon>
        <taxon>Agaricineae</taxon>
        <taxon>Psathyrellaceae</taxon>
        <taxon>Coprinellus</taxon>
    </lineage>
</organism>
<protein>
    <recommendedName>
        <fullName evidence="2">RBR-type E3 ubiquitin transferase</fullName>
        <ecNumber evidence="2">2.3.2.31</ecNumber>
    </recommendedName>
</protein>
<evidence type="ECO:0000256" key="8">
    <source>
        <dbReference type="ARBA" id="ARBA00022833"/>
    </source>
</evidence>
<dbReference type="SMART" id="SM00647">
    <property type="entry name" value="IBR"/>
    <property type="match status" value="2"/>
</dbReference>
<evidence type="ECO:0000256" key="6">
    <source>
        <dbReference type="ARBA" id="ARBA00022771"/>
    </source>
</evidence>
<dbReference type="AlphaFoldDB" id="Q1WMV1"/>
<evidence type="ECO:0000256" key="5">
    <source>
        <dbReference type="ARBA" id="ARBA00022737"/>
    </source>
</evidence>
<dbReference type="EC" id="2.3.2.31" evidence="2"/>
<dbReference type="EMBL" id="DQ056142">
    <property type="protein sequence ID" value="AAZ14935.1"/>
    <property type="molecule type" value="Genomic_DNA"/>
</dbReference>
<accession>Q1WMV1</accession>
<evidence type="ECO:0000256" key="1">
    <source>
        <dbReference type="ARBA" id="ARBA00001798"/>
    </source>
</evidence>
<dbReference type="CDD" id="cd22584">
    <property type="entry name" value="Rcat_RBR_unk"/>
    <property type="match status" value="1"/>
</dbReference>
<evidence type="ECO:0000256" key="3">
    <source>
        <dbReference type="ARBA" id="ARBA00022679"/>
    </source>
</evidence>
<dbReference type="GO" id="GO:0016567">
    <property type="term" value="P:protein ubiquitination"/>
    <property type="evidence" value="ECO:0007669"/>
    <property type="project" value="InterPro"/>
</dbReference>
<dbReference type="GO" id="GO:0061630">
    <property type="term" value="F:ubiquitin protein ligase activity"/>
    <property type="evidence" value="ECO:0007669"/>
    <property type="project" value="UniProtKB-EC"/>
</dbReference>
<evidence type="ECO:0000256" key="2">
    <source>
        <dbReference type="ARBA" id="ARBA00012251"/>
    </source>
</evidence>